<keyword evidence="2" id="KW-1185">Reference proteome</keyword>
<dbReference type="GO" id="GO:0016740">
    <property type="term" value="F:transferase activity"/>
    <property type="evidence" value="ECO:0007669"/>
    <property type="project" value="UniProtKB-KW"/>
</dbReference>
<evidence type="ECO:0000313" key="2">
    <source>
        <dbReference type="Proteomes" id="UP001156690"/>
    </source>
</evidence>
<evidence type="ECO:0000313" key="1">
    <source>
        <dbReference type="EMBL" id="GLQ74569.1"/>
    </source>
</evidence>
<dbReference type="EMBL" id="BSNX01000056">
    <property type="protein sequence ID" value="GLQ74569.1"/>
    <property type="molecule type" value="Genomic_DNA"/>
</dbReference>
<protein>
    <submittedName>
        <fullName evidence="1">Glycosyl transferase</fullName>
    </submittedName>
</protein>
<dbReference type="PANTHER" id="PTHR43179">
    <property type="entry name" value="RHAMNOSYLTRANSFERASE WBBL"/>
    <property type="match status" value="1"/>
</dbReference>
<dbReference type="AlphaFoldDB" id="A0AAV5NWE2"/>
<dbReference type="Proteomes" id="UP001156690">
    <property type="component" value="Unassembled WGS sequence"/>
</dbReference>
<organism evidence="1 2">
    <name type="scientific">Vibrio penaeicida</name>
    <dbReference type="NCBI Taxonomy" id="104609"/>
    <lineage>
        <taxon>Bacteria</taxon>
        <taxon>Pseudomonadati</taxon>
        <taxon>Pseudomonadota</taxon>
        <taxon>Gammaproteobacteria</taxon>
        <taxon>Vibrionales</taxon>
        <taxon>Vibrionaceae</taxon>
        <taxon>Vibrio</taxon>
    </lineage>
</organism>
<dbReference type="PANTHER" id="PTHR43179:SF10">
    <property type="entry name" value="GLYCOSYL TRANSFERASE"/>
    <property type="match status" value="1"/>
</dbReference>
<sequence>MYDKKIKRILDVSIVVYGHSLSEIKSVLESLILSSKHAQIEALNVRVLDNKGCFDVKSLEAALNNDTFGFTINFEHTVRHDNPGYGVSNNISIFEDSGYYHLILNPDVIFDENAIEVAISQLEKNSNCILVSPKILDSKGKVLSGIKQYPSLLVLVLRFLDISIFNNIFRKTLNAYSCQDVLDSDLITSAKIASGCCMMCRKKDLIEVCGFDEDFFLYFEDFDLSLRLGEKGTIYYNPNFVIKHFGGNTGKKGVKHISFFLRSMVRFFHKHGIKWI</sequence>
<dbReference type="RefSeq" id="WP_126608204.1">
    <property type="nucleotide sequence ID" value="NZ_AP025147.1"/>
</dbReference>
<dbReference type="Gene3D" id="3.90.550.10">
    <property type="entry name" value="Spore Coat Polysaccharide Biosynthesis Protein SpsA, Chain A"/>
    <property type="match status" value="1"/>
</dbReference>
<accession>A0AAV5NWE2</accession>
<reference evidence="2" key="1">
    <citation type="journal article" date="2019" name="Int. J. Syst. Evol. Microbiol.">
        <title>The Global Catalogue of Microorganisms (GCM) 10K type strain sequencing project: providing services to taxonomists for standard genome sequencing and annotation.</title>
        <authorList>
            <consortium name="The Broad Institute Genomics Platform"/>
            <consortium name="The Broad Institute Genome Sequencing Center for Infectious Disease"/>
            <person name="Wu L."/>
            <person name="Ma J."/>
        </authorList>
    </citation>
    <scope>NUCLEOTIDE SEQUENCE [LARGE SCALE GENOMIC DNA]</scope>
    <source>
        <strain evidence="2">NBRC 15640</strain>
    </source>
</reference>
<proteinExistence type="predicted"/>
<comment type="caution">
    <text evidence="1">The sequence shown here is derived from an EMBL/GenBank/DDBJ whole genome shotgun (WGS) entry which is preliminary data.</text>
</comment>
<gene>
    <name evidence="1" type="primary">wbiF</name>
    <name evidence="1" type="ORF">GCM10007932_39300</name>
</gene>
<name>A0AAV5NWE2_9VIBR</name>
<dbReference type="SUPFAM" id="SSF53448">
    <property type="entry name" value="Nucleotide-diphospho-sugar transferases"/>
    <property type="match status" value="1"/>
</dbReference>
<dbReference type="InterPro" id="IPR029044">
    <property type="entry name" value="Nucleotide-diphossugar_trans"/>
</dbReference>
<keyword evidence="1" id="KW-0808">Transferase</keyword>